<keyword evidence="5" id="KW-0539">Nucleus</keyword>
<sequence length="480" mass="55722">MSAIDGGPSCPLCGVLLIGKANRLVTDSCGHRKCRSCLLAHDECTECLNQEQNISDSKKNINIVFEESQNLLSDNYMVTKKKSRKAVSMPSHIQRMDNDSDHGMHYYCTLCCRKFSSRTQQYYHLNCGKVDSKKYKCQQCEKAFSTKSHYNYHLETHAERTYYCKHCKKAFTNRIVLQKHERSHSSKSFQCTECDRQFRNKESLSGHFRKLHDGGDLPYKCEVCHKTYALKSTLKQHMHKHFDKRYACRYCDKRFQRNYTLTLHLKKHSKTDCFICGICFRKFSDSSVLLRHVKLHEDGVKYRCRECDATIMRKDNMKRHIRTIHPGRSYESCVDVISPISTTLPNAISADNICGEVETLIEPKLVENSAVIKCIGNVQPMTIPKCKNASTILNKRKTQKHYDPIKLYRKILTSDYDDESANESESEKEEVYNKNAQNDVKAVSSVGVSSTSEKRVTCSTSNFSEMHWRKNFKYTYEYQE</sequence>
<evidence type="ECO:0000259" key="8">
    <source>
        <dbReference type="PROSITE" id="PS50157"/>
    </source>
</evidence>
<dbReference type="GO" id="GO:0001228">
    <property type="term" value="F:DNA-binding transcription activator activity, RNA polymerase II-specific"/>
    <property type="evidence" value="ECO:0007669"/>
    <property type="project" value="TreeGrafter"/>
</dbReference>
<dbReference type="GeneID" id="101455758"/>
<keyword evidence="4" id="KW-0862">Zinc</keyword>
<evidence type="ECO:0000256" key="2">
    <source>
        <dbReference type="ARBA" id="ARBA00022737"/>
    </source>
</evidence>
<evidence type="ECO:0000256" key="4">
    <source>
        <dbReference type="ARBA" id="ARBA00022833"/>
    </source>
</evidence>
<keyword evidence="1" id="KW-0479">Metal-binding</keyword>
<dbReference type="PROSITE" id="PS50157">
    <property type="entry name" value="ZINC_FINGER_C2H2_2"/>
    <property type="match status" value="7"/>
</dbReference>
<dbReference type="FunFam" id="3.30.160.60:FF:000065">
    <property type="entry name" value="B-cell CLL/lymphoma 6, member B"/>
    <property type="match status" value="1"/>
</dbReference>
<keyword evidence="2" id="KW-0677">Repeat</keyword>
<dbReference type="Pfam" id="PF12874">
    <property type="entry name" value="zf-met"/>
    <property type="match status" value="1"/>
</dbReference>
<feature type="domain" description="C2H2-type" evidence="8">
    <location>
        <begin position="246"/>
        <end position="269"/>
    </location>
</feature>
<dbReference type="AlphaFoldDB" id="W8C9C7"/>
<evidence type="ECO:0000256" key="5">
    <source>
        <dbReference type="ARBA" id="ARBA00023242"/>
    </source>
</evidence>
<dbReference type="PROSITE" id="PS00028">
    <property type="entry name" value="ZINC_FINGER_C2H2_1"/>
    <property type="match status" value="6"/>
</dbReference>
<feature type="domain" description="C2H2-type" evidence="8">
    <location>
        <begin position="302"/>
        <end position="330"/>
    </location>
</feature>
<dbReference type="GO" id="GO:0005634">
    <property type="term" value="C:nucleus"/>
    <property type="evidence" value="ECO:0007669"/>
    <property type="project" value="TreeGrafter"/>
</dbReference>
<dbReference type="GO" id="GO:0008270">
    <property type="term" value="F:zinc ion binding"/>
    <property type="evidence" value="ECO:0007669"/>
    <property type="project" value="UniProtKB-KW"/>
</dbReference>
<feature type="domain" description="C2H2-type" evidence="8">
    <location>
        <begin position="274"/>
        <end position="296"/>
    </location>
</feature>
<dbReference type="EMBL" id="GAMC01002275">
    <property type="protein sequence ID" value="JAC04281.1"/>
    <property type="molecule type" value="mRNA"/>
</dbReference>
<dbReference type="Gene3D" id="3.30.160.60">
    <property type="entry name" value="Classic Zinc Finger"/>
    <property type="match status" value="4"/>
</dbReference>
<evidence type="ECO:0000256" key="6">
    <source>
        <dbReference type="PROSITE-ProRule" id="PRU00042"/>
    </source>
</evidence>
<dbReference type="PANTHER" id="PTHR24393">
    <property type="entry name" value="ZINC FINGER PROTEIN"/>
    <property type="match status" value="1"/>
</dbReference>
<proteinExistence type="evidence at transcript level"/>
<feature type="domain" description="C2H2-type" evidence="8">
    <location>
        <begin position="219"/>
        <end position="246"/>
    </location>
</feature>
<keyword evidence="3 6" id="KW-0863">Zinc-finger</keyword>
<dbReference type="PROSITE" id="PS50089">
    <property type="entry name" value="ZF_RING_2"/>
    <property type="match status" value="1"/>
</dbReference>
<reference evidence="9" key="1">
    <citation type="submission" date="2013-07" db="EMBL/GenBank/DDBJ databases">
        <authorList>
            <person name="Geib S."/>
        </authorList>
    </citation>
    <scope>NUCLEOTIDE SEQUENCE</scope>
</reference>
<feature type="domain" description="RING-type" evidence="7">
    <location>
        <begin position="10"/>
        <end position="47"/>
    </location>
</feature>
<dbReference type="FunFam" id="3.30.160.60:FF:000100">
    <property type="entry name" value="Zinc finger 45-like"/>
    <property type="match status" value="1"/>
</dbReference>
<dbReference type="PANTHER" id="PTHR24393:SF34">
    <property type="entry name" value="PR_SET DOMAIN 13"/>
    <property type="match status" value="1"/>
</dbReference>
<dbReference type="SUPFAM" id="SSF57667">
    <property type="entry name" value="beta-beta-alpha zinc fingers"/>
    <property type="match status" value="4"/>
</dbReference>
<dbReference type="InterPro" id="IPR013087">
    <property type="entry name" value="Znf_C2H2_type"/>
</dbReference>
<dbReference type="EMBL" id="GAMC01002277">
    <property type="protein sequence ID" value="JAC04279.1"/>
    <property type="molecule type" value="mRNA"/>
</dbReference>
<feature type="domain" description="C2H2-type" evidence="8">
    <location>
        <begin position="189"/>
        <end position="217"/>
    </location>
</feature>
<evidence type="ECO:0000256" key="3">
    <source>
        <dbReference type="ARBA" id="ARBA00022771"/>
    </source>
</evidence>
<dbReference type="KEGG" id="ccat:101455758"/>
<gene>
    <name evidence="9" type="primary">ZN320</name>
</gene>
<organism evidence="9">
    <name type="scientific">Ceratitis capitata</name>
    <name type="common">Mediterranean fruit fly</name>
    <name type="synonym">Tephritis capitata</name>
    <dbReference type="NCBI Taxonomy" id="7213"/>
    <lineage>
        <taxon>Eukaryota</taxon>
        <taxon>Metazoa</taxon>
        <taxon>Ecdysozoa</taxon>
        <taxon>Arthropoda</taxon>
        <taxon>Hexapoda</taxon>
        <taxon>Insecta</taxon>
        <taxon>Pterygota</taxon>
        <taxon>Neoptera</taxon>
        <taxon>Endopterygota</taxon>
        <taxon>Diptera</taxon>
        <taxon>Brachycera</taxon>
        <taxon>Muscomorpha</taxon>
        <taxon>Tephritoidea</taxon>
        <taxon>Tephritidae</taxon>
        <taxon>Ceratitis</taxon>
        <taxon>Ceratitis</taxon>
    </lineage>
</organism>
<dbReference type="Pfam" id="PF00096">
    <property type="entry name" value="zf-C2H2"/>
    <property type="match status" value="6"/>
</dbReference>
<evidence type="ECO:0000256" key="1">
    <source>
        <dbReference type="ARBA" id="ARBA00022723"/>
    </source>
</evidence>
<dbReference type="OrthoDB" id="6077919at2759"/>
<dbReference type="InterPro" id="IPR036236">
    <property type="entry name" value="Znf_C2H2_sf"/>
</dbReference>
<dbReference type="EMBL" id="GAMC01002274">
    <property type="protein sequence ID" value="JAC04282.1"/>
    <property type="molecule type" value="mRNA"/>
</dbReference>
<name>W8C9C7_CERCA</name>
<protein>
    <submittedName>
        <fullName evidence="9">Zinc finger protein 320</fullName>
    </submittedName>
</protein>
<dbReference type="GO" id="GO:0000978">
    <property type="term" value="F:RNA polymerase II cis-regulatory region sequence-specific DNA binding"/>
    <property type="evidence" value="ECO:0007669"/>
    <property type="project" value="TreeGrafter"/>
</dbReference>
<dbReference type="SMART" id="SM00355">
    <property type="entry name" value="ZnF_C2H2"/>
    <property type="match status" value="8"/>
</dbReference>
<accession>W8C9C7</accession>
<feature type="domain" description="C2H2-type" evidence="8">
    <location>
        <begin position="135"/>
        <end position="162"/>
    </location>
</feature>
<evidence type="ECO:0000259" key="7">
    <source>
        <dbReference type="PROSITE" id="PS50089"/>
    </source>
</evidence>
<feature type="domain" description="C2H2-type" evidence="8">
    <location>
        <begin position="162"/>
        <end position="189"/>
    </location>
</feature>
<evidence type="ECO:0000313" key="9">
    <source>
        <dbReference type="EMBL" id="JAC04282.1"/>
    </source>
</evidence>
<dbReference type="InterPro" id="IPR001841">
    <property type="entry name" value="Znf_RING"/>
</dbReference>
<reference evidence="9" key="2">
    <citation type="journal article" date="2014" name="BMC Genomics">
        <title>A genomic perspective to assessing quality of mass-reared SIT flies used in Mediterranean fruit fly (Ceratitis capitata) eradication in California.</title>
        <authorList>
            <person name="Calla B."/>
            <person name="Hall B."/>
            <person name="Hou S."/>
            <person name="Geib S.M."/>
        </authorList>
    </citation>
    <scope>NUCLEOTIDE SEQUENCE</scope>
</reference>